<evidence type="ECO:0000313" key="3">
    <source>
        <dbReference type="EMBL" id="TDZ51133.1"/>
    </source>
</evidence>
<dbReference type="RefSeq" id="WP_078333895.1">
    <property type="nucleotide sequence ID" value="NZ_MAFQ01000005.1"/>
</dbReference>
<dbReference type="GO" id="GO:0006083">
    <property type="term" value="P:acetate metabolic process"/>
    <property type="evidence" value="ECO:0007669"/>
    <property type="project" value="InterPro"/>
</dbReference>
<gene>
    <name evidence="3" type="primary">scpC</name>
    <name evidence="3" type="ORF">CCUG63697_02649</name>
    <name evidence="2" type="ORF">EJ571_10645</name>
</gene>
<protein>
    <submittedName>
        <fullName evidence="2">Acetyl-CoA hydrolase</fullName>
    </submittedName>
    <submittedName>
        <fullName evidence="3">Propionyl-CoA:succinate CoA transferase</fullName>
        <ecNumber evidence="3">2.8.3.-</ecNumber>
    </submittedName>
</protein>
<dbReference type="InterPro" id="IPR037171">
    <property type="entry name" value="NagB/RpiA_transferase-like"/>
</dbReference>
<dbReference type="AlphaFoldDB" id="A0A4V3HVA8"/>
<sequence length="395" mass="42057">MSDMDLSTLQRRFAGSSTTIALGDGVGAVGALADGTSLCERLSHFADDVGSVSLILGWTPTSLSGLRPDAFARIFTLMPGWGVRSLLTRPATRSLPTSMAAIPALLSGHLRPDVLIARMTERHDGLHFCTEVSWQQALFDAGVEIWAVLDRSANTASAENPISSDAVTVIGYAGDRPAEVPPRPPDPIHEELADRVLSLVPEGARLQYGPGQLGTALLERVDRPIGIDTGLLTDAVISLERRGFLLGQPSATYLLGSDELYDWADGRPILRGIEHSHDMTRLSRGMPFVAVNTAIEIDAVGQVNVEGVGDKVVGGIGGHPDYCTAGRLSRNGLSIIAVPSRFGGRSPLVDTLSRPASTPAHDVEIVVTEHGSADLRGADWAQRRRLIAELFNLAT</sequence>
<comment type="caution">
    <text evidence="3">The sequence shown here is derived from an EMBL/GenBank/DDBJ whole genome shotgun (WGS) entry which is preliminary data.</text>
</comment>
<dbReference type="SUPFAM" id="SSF100950">
    <property type="entry name" value="NagB/RpiA/CoA transferase-like"/>
    <property type="match status" value="1"/>
</dbReference>
<accession>A0A4V3HVA8</accession>
<organism evidence="3 4">
    <name type="scientific">Mycobacteroides franklinii</name>
    <dbReference type="NCBI Taxonomy" id="948102"/>
    <lineage>
        <taxon>Bacteria</taxon>
        <taxon>Bacillati</taxon>
        <taxon>Actinomycetota</taxon>
        <taxon>Actinomycetes</taxon>
        <taxon>Mycobacteriales</taxon>
        <taxon>Mycobacteriaceae</taxon>
        <taxon>Mycobacteroides</taxon>
    </lineage>
</organism>
<dbReference type="InterPro" id="IPR038460">
    <property type="entry name" value="AcetylCoA_hyd_C_sf"/>
</dbReference>
<evidence type="ECO:0000313" key="5">
    <source>
        <dbReference type="Proteomes" id="UP000295627"/>
    </source>
</evidence>
<reference evidence="4 5" key="2">
    <citation type="journal article" date="2019" name="Sci. Rep.">
        <title>Extended insight into the Mycobacterium chelonae-abscessus complex through whole genome sequencing of Mycobacterium salmoniphilum outbreak and Mycobacterium salmoniphilum-like strains.</title>
        <authorList>
            <person name="Behra P.R.K."/>
            <person name="Das S."/>
            <person name="Pettersson B.M.F."/>
            <person name="Shirreff L."/>
            <person name="DuCote T."/>
            <person name="Jacobsson K.G."/>
            <person name="Ennis D.G."/>
            <person name="Kirsebom L.A."/>
        </authorList>
    </citation>
    <scope>NUCLEOTIDE SEQUENCE [LARGE SCALE GENOMIC DNA]</scope>
    <source>
        <strain evidence="3 4">CCUG 63697</strain>
        <strain evidence="2 5">DSM 45524</strain>
    </source>
</reference>
<dbReference type="PANTHER" id="PTHR21432">
    <property type="entry name" value="ACETYL-COA HYDROLASE-RELATED"/>
    <property type="match status" value="1"/>
</dbReference>
<dbReference type="Proteomes" id="UP000295627">
    <property type="component" value="Unassembled WGS sequence"/>
</dbReference>
<feature type="domain" description="Acetyl-CoA hydrolase/transferase C-terminal" evidence="1">
    <location>
        <begin position="256"/>
        <end position="387"/>
    </location>
</feature>
<dbReference type="EC" id="2.8.3.-" evidence="3"/>
<keyword evidence="3" id="KW-0808">Transferase</keyword>
<dbReference type="Gene3D" id="3.30.750.70">
    <property type="entry name" value="4-hydroxybutyrate coenzyme like domains"/>
    <property type="match status" value="1"/>
</dbReference>
<dbReference type="GO" id="GO:0016787">
    <property type="term" value="F:hydrolase activity"/>
    <property type="evidence" value="ECO:0007669"/>
    <property type="project" value="UniProtKB-KW"/>
</dbReference>
<dbReference type="Gene3D" id="3.40.1080.20">
    <property type="entry name" value="Acetyl-CoA hydrolase/transferase C-terminal domain"/>
    <property type="match status" value="1"/>
</dbReference>
<evidence type="ECO:0000313" key="2">
    <source>
        <dbReference type="EMBL" id="TDH22375.1"/>
    </source>
</evidence>
<dbReference type="PANTHER" id="PTHR21432:SF20">
    <property type="entry name" value="ACETYL-COA HYDROLASE"/>
    <property type="match status" value="1"/>
</dbReference>
<name>A0A4V3HVA8_9MYCO</name>
<dbReference type="GO" id="GO:0008775">
    <property type="term" value="F:acetate CoA-transferase activity"/>
    <property type="evidence" value="ECO:0007669"/>
    <property type="project" value="InterPro"/>
</dbReference>
<dbReference type="InterPro" id="IPR046433">
    <property type="entry name" value="ActCoA_hydro"/>
</dbReference>
<reference evidence="2" key="1">
    <citation type="submission" date="2018-12" db="EMBL/GenBank/DDBJ databases">
        <authorList>
            <person name="Behra P.R.K."/>
            <person name="Das S."/>
            <person name="Pettersson B.M.F."/>
            <person name="Shirreff L."/>
            <person name="Ducote T."/>
            <person name="Jacobsson K.-G."/>
            <person name="Ennis D.G."/>
            <person name="Kirsebom L.A."/>
        </authorList>
    </citation>
    <scope>NUCLEOTIDE SEQUENCE</scope>
    <source>
        <strain evidence="2">DSM 45524</strain>
    </source>
</reference>
<dbReference type="Proteomes" id="UP000295165">
    <property type="component" value="Unassembled WGS sequence"/>
</dbReference>
<dbReference type="EMBL" id="RXLR01000014">
    <property type="protein sequence ID" value="TDH22375.1"/>
    <property type="molecule type" value="Genomic_DNA"/>
</dbReference>
<proteinExistence type="predicted"/>
<keyword evidence="4" id="KW-1185">Reference proteome</keyword>
<dbReference type="EMBL" id="PECC01000027">
    <property type="protein sequence ID" value="TDZ51133.1"/>
    <property type="molecule type" value="Genomic_DNA"/>
</dbReference>
<keyword evidence="2" id="KW-0378">Hydrolase</keyword>
<dbReference type="InterPro" id="IPR026888">
    <property type="entry name" value="AcetylCoA_hyd_C"/>
</dbReference>
<dbReference type="Pfam" id="PF13336">
    <property type="entry name" value="AcetylCoA_hyd_C"/>
    <property type="match status" value="1"/>
</dbReference>
<evidence type="ECO:0000259" key="1">
    <source>
        <dbReference type="Pfam" id="PF13336"/>
    </source>
</evidence>
<evidence type="ECO:0000313" key="4">
    <source>
        <dbReference type="Proteomes" id="UP000295165"/>
    </source>
</evidence>